<dbReference type="InterPro" id="IPR011067">
    <property type="entry name" value="Plasmid_toxin/cell-grow_inhib"/>
</dbReference>
<dbReference type="Pfam" id="PF02452">
    <property type="entry name" value="PemK_toxin"/>
    <property type="match status" value="1"/>
</dbReference>
<name>A0A060UQN2_9PROT</name>
<dbReference type="Proteomes" id="UP000193925">
    <property type="component" value="Chromosome AFERRI"/>
</dbReference>
<dbReference type="AlphaFoldDB" id="A0A060UQN2"/>
<evidence type="ECO:0000313" key="3">
    <source>
        <dbReference type="Proteomes" id="UP000193925"/>
    </source>
</evidence>
<dbReference type="EMBL" id="CCCS020000009">
    <property type="protein sequence ID" value="CDQ09103.1"/>
    <property type="molecule type" value="Genomic_DNA"/>
</dbReference>
<proteinExistence type="predicted"/>
<dbReference type="Gene3D" id="2.30.30.110">
    <property type="match status" value="1"/>
</dbReference>
<evidence type="ECO:0000313" key="1">
    <source>
        <dbReference type="EMBL" id="CDQ09103.1"/>
    </source>
</evidence>
<protein>
    <submittedName>
        <fullName evidence="1">Toxin of the ChpB-ChpS toxin-antitoxin system</fullName>
    </submittedName>
    <submittedName>
        <fullName evidence="2">mRNA interferase PemK</fullName>
        <ecNumber evidence="2">3.1.-.-</ecNumber>
    </submittedName>
</protein>
<sequence>MRRGDIYLVSLDPTEGREQHGSRPVLVVSPAEFNEATKLPVICPITNGGDFAHRIGFAVPVTGIKTTGVVRCDQPRVLDLGARNARKVDTLPTSILEEVLAKLAPIFE</sequence>
<evidence type="ECO:0000313" key="2">
    <source>
        <dbReference type="EMBL" id="SMH63999.1"/>
    </source>
</evidence>
<dbReference type="GO" id="GO:0016075">
    <property type="term" value="P:rRNA catabolic process"/>
    <property type="evidence" value="ECO:0007669"/>
    <property type="project" value="TreeGrafter"/>
</dbReference>
<dbReference type="SUPFAM" id="SSF50118">
    <property type="entry name" value="Cell growth inhibitor/plasmid maintenance toxic component"/>
    <property type="match status" value="1"/>
</dbReference>
<reference evidence="1" key="2">
    <citation type="submission" date="2014-07" db="EMBL/GenBank/DDBJ databases">
        <title>Initial genome analysis of the psychrotolerant acidophile Acidithiobacillus ferrivorans CF27: insights into iron and sulfur oxidation pathways and into biofilm formation.</title>
        <authorList>
            <person name="Talla E."/>
            <person name="Hedrich S."/>
            <person name="Mangenot S."/>
            <person name="Ji B."/>
            <person name="Johnson D.B."/>
            <person name="Barbe V."/>
            <person name="Bonnefoy V."/>
        </authorList>
    </citation>
    <scope>NUCLEOTIDE SEQUENCE [LARGE SCALE GENOMIC DNA]</scope>
    <source>
        <strain evidence="1">CF27</strain>
    </source>
</reference>
<dbReference type="GO" id="GO:0016787">
    <property type="term" value="F:hydrolase activity"/>
    <property type="evidence" value="ECO:0007669"/>
    <property type="project" value="UniProtKB-KW"/>
</dbReference>
<dbReference type="RefSeq" id="WP_035191492.1">
    <property type="nucleotide sequence ID" value="NZ_CCCS020000009.1"/>
</dbReference>
<dbReference type="InterPro" id="IPR003477">
    <property type="entry name" value="PemK-like"/>
</dbReference>
<dbReference type="PANTHER" id="PTHR33988:SF3">
    <property type="entry name" value="ENDORIBONUCLEASE TOXIN CHPB-RELATED"/>
    <property type="match status" value="1"/>
</dbReference>
<dbReference type="EMBL" id="LT841305">
    <property type="protein sequence ID" value="SMH63999.1"/>
    <property type="molecule type" value="Genomic_DNA"/>
</dbReference>
<organism evidence="1">
    <name type="scientific">Acidithiobacillus ferrivorans</name>
    <dbReference type="NCBI Taxonomy" id="160808"/>
    <lineage>
        <taxon>Bacteria</taxon>
        <taxon>Pseudomonadati</taxon>
        <taxon>Pseudomonadota</taxon>
        <taxon>Acidithiobacillia</taxon>
        <taxon>Acidithiobacillales</taxon>
        <taxon>Acidithiobacillaceae</taxon>
        <taxon>Acidithiobacillus</taxon>
    </lineage>
</organism>
<reference evidence="2 3" key="3">
    <citation type="submission" date="2017-03" db="EMBL/GenBank/DDBJ databases">
        <authorList>
            <person name="Regsiter A."/>
            <person name="William W."/>
        </authorList>
    </citation>
    <scope>NUCLEOTIDE SEQUENCE [LARGE SCALE GENOMIC DNA]</scope>
    <source>
        <strain evidence="2">PRJEB5721</strain>
    </source>
</reference>
<keyword evidence="3" id="KW-1185">Reference proteome</keyword>
<gene>
    <name evidence="1" type="primary">chpB</name>
    <name evidence="2" type="synonym">pemK</name>
    <name evidence="2" type="ORF">AFERRI_10032</name>
    <name evidence="1" type="ORF">AFERRI_170012</name>
</gene>
<reference evidence="1" key="1">
    <citation type="submission" date="2014-03" db="EMBL/GenBank/DDBJ databases">
        <authorList>
            <person name="Genoscope - CEA"/>
        </authorList>
    </citation>
    <scope>NUCLEOTIDE SEQUENCE [LARGE SCALE GENOMIC DNA]</scope>
    <source>
        <strain evidence="1">CF27</strain>
    </source>
</reference>
<dbReference type="EC" id="3.1.-.-" evidence="2"/>
<accession>A0A060UQN2</accession>
<dbReference type="GO" id="GO:0004521">
    <property type="term" value="F:RNA endonuclease activity"/>
    <property type="evidence" value="ECO:0007669"/>
    <property type="project" value="TreeGrafter"/>
</dbReference>
<dbReference type="PANTHER" id="PTHR33988">
    <property type="entry name" value="ENDORIBONUCLEASE MAZF-RELATED"/>
    <property type="match status" value="1"/>
</dbReference>
<dbReference type="GO" id="GO:0006402">
    <property type="term" value="P:mRNA catabolic process"/>
    <property type="evidence" value="ECO:0007669"/>
    <property type="project" value="TreeGrafter"/>
</dbReference>
<dbReference type="GO" id="GO:0003677">
    <property type="term" value="F:DNA binding"/>
    <property type="evidence" value="ECO:0007669"/>
    <property type="project" value="InterPro"/>
</dbReference>
<keyword evidence="2" id="KW-0378">Hydrolase</keyword>